<reference evidence="3 4" key="1">
    <citation type="submission" date="2020-10" db="EMBL/GenBank/DDBJ databases">
        <title>Pygocentrus nattereri (red-bellied piranha) genome, fPygNat1, primary haplotype.</title>
        <authorList>
            <person name="Myers G."/>
            <person name="Meyer A."/>
            <person name="Karagic N."/>
            <person name="Pippel M."/>
            <person name="Winkler S."/>
            <person name="Tracey A."/>
            <person name="Wood J."/>
            <person name="Formenti G."/>
            <person name="Howe K."/>
            <person name="Fedrigo O."/>
            <person name="Jarvis E.D."/>
        </authorList>
    </citation>
    <scope>NUCLEOTIDE SEQUENCE [LARGE SCALE GENOMIC DNA]</scope>
</reference>
<feature type="compositionally biased region" description="Polar residues" evidence="2">
    <location>
        <begin position="440"/>
        <end position="459"/>
    </location>
</feature>
<feature type="region of interest" description="Disordered" evidence="2">
    <location>
        <begin position="1050"/>
        <end position="1072"/>
    </location>
</feature>
<dbReference type="OMA" id="SFPCSMS"/>
<dbReference type="AlphaFoldDB" id="A0A3B4DHJ6"/>
<dbReference type="OrthoDB" id="10028852at2759"/>
<feature type="compositionally biased region" description="Basic residues" evidence="2">
    <location>
        <begin position="1060"/>
        <end position="1072"/>
    </location>
</feature>
<evidence type="ECO:0000313" key="3">
    <source>
        <dbReference type="Ensembl" id="ENSPNAP00000022928.1"/>
    </source>
</evidence>
<feature type="compositionally biased region" description="Basic and acidic residues" evidence="2">
    <location>
        <begin position="372"/>
        <end position="384"/>
    </location>
</feature>
<keyword evidence="1" id="KW-0175">Coiled coil</keyword>
<dbReference type="Proteomes" id="UP001501920">
    <property type="component" value="Chromosome 15"/>
</dbReference>
<dbReference type="GO" id="GO:0007099">
    <property type="term" value="P:centriole replication"/>
    <property type="evidence" value="ECO:0007669"/>
    <property type="project" value="InterPro"/>
</dbReference>
<dbReference type="Ensembl" id="ENSPNAT00000013938.2">
    <property type="protein sequence ID" value="ENSPNAP00000022928.1"/>
    <property type="gene ID" value="ENSPNAG00000000221.2"/>
</dbReference>
<dbReference type="GO" id="GO:1903723">
    <property type="term" value="P:negative regulation of centriole elongation"/>
    <property type="evidence" value="ECO:0007669"/>
    <property type="project" value="TreeGrafter"/>
</dbReference>
<feature type="region of interest" description="Disordered" evidence="2">
    <location>
        <begin position="701"/>
        <end position="809"/>
    </location>
</feature>
<evidence type="ECO:0000313" key="4">
    <source>
        <dbReference type="Proteomes" id="UP001501920"/>
    </source>
</evidence>
<dbReference type="PANTHER" id="PTHR13594">
    <property type="entry name" value="CENTRIOLAR COILED-COIL PROTEIN OF 110 KDA"/>
    <property type="match status" value="1"/>
</dbReference>
<evidence type="ECO:0000256" key="2">
    <source>
        <dbReference type="SAM" id="MobiDB-lite"/>
    </source>
</evidence>
<keyword evidence="4" id="KW-1185">Reference proteome</keyword>
<feature type="compositionally biased region" description="Basic and acidic residues" evidence="2">
    <location>
        <begin position="346"/>
        <end position="361"/>
    </location>
</feature>
<accession>A0A3B4DHJ6</accession>
<dbReference type="GeneTree" id="ENSGT00390000004090"/>
<evidence type="ECO:0008006" key="5">
    <source>
        <dbReference type="Google" id="ProtNLM"/>
    </source>
</evidence>
<feature type="coiled-coil region" evidence="1">
    <location>
        <begin position="809"/>
        <end position="837"/>
    </location>
</feature>
<feature type="compositionally biased region" description="Polar residues" evidence="2">
    <location>
        <begin position="729"/>
        <end position="738"/>
    </location>
</feature>
<dbReference type="GO" id="GO:0032465">
    <property type="term" value="P:regulation of cytokinesis"/>
    <property type="evidence" value="ECO:0007669"/>
    <property type="project" value="InterPro"/>
</dbReference>
<dbReference type="InterPro" id="IPR033207">
    <property type="entry name" value="CCP110"/>
</dbReference>
<dbReference type="PANTHER" id="PTHR13594:SF2">
    <property type="entry name" value="SI:CH73-100L22.3"/>
    <property type="match status" value="1"/>
</dbReference>
<feature type="region of interest" description="Disordered" evidence="2">
    <location>
        <begin position="344"/>
        <end position="410"/>
    </location>
</feature>
<dbReference type="STRING" id="42514.ENSPNAP00000022928"/>
<reference evidence="3" key="3">
    <citation type="submission" date="2025-09" db="UniProtKB">
        <authorList>
            <consortium name="Ensembl"/>
        </authorList>
    </citation>
    <scope>IDENTIFICATION</scope>
</reference>
<dbReference type="GO" id="GO:0060271">
    <property type="term" value="P:cilium assembly"/>
    <property type="evidence" value="ECO:0007669"/>
    <property type="project" value="Ensembl"/>
</dbReference>
<name>A0A3B4DHJ6_PYGNA</name>
<sequence>MENYEEFIQRQVRQIRTNDSEESEQAIFSQRSSNIRFYGLPILPPLLSKYQKEEMQRLREEAACLMSKRKNSRVSYIQTILDTVQLRKAPTFDQFEDETETAITRAITCNPGSRNECGETIQTHWTSSTCSVFPSTQQTPGEKGQIALGHPLTSTVCDGHTVLNLRPLEGEDSLENSHTTVLFEGCPLVGHKPEPAVEMNTDCGFDTHLLSQSRKHPQTDVSHQGLSSGYVTIETSDVSSSWIEGVGIGTEGRCSDFGGLFLNSSNSTNKAIDIISHAPVDGEVLEEEFTVSNQAHPDDIIEPVNPSVEADPAEGPYRMSLQNLLKKSQEHRQRQRMLRNQAKALKVSEAEHADQHSLSDKENEEFFPGDIGKSDPRRIREKRSNQGKNQLPELTVPSLENQSQTRRADKEGIEPCELASHDENIDANKFEVSVGYRLNNTSASNNAGSITEKASSSLSRHPEMTTSPTRSTSAAASPLAKSLYQSKGKKTGTALPRPCQTAGKKFKNVPTPKFCLSPVRSKKGSAMSGSFRKPLVKTPICVDDEAGLDPCSQSKKAVSMLSGTEGDLPVCRSTAQAEQIAQLELNLSSLKVLISDLESTLSKSQANFDPTEATTVYNSPQQTMPADNESIILPAVDVKSPCVVTFSQTAQQAAVAKEYRTCPGNRQLEPSHCVTSLMQKMRVPEAFRAISDSKRLSHRTAVLSDASNQPEEKKNASGEKKKGFEGIENSLNGSSLNRSYDVDTPSRLWSQPGPKGFQLTPELGEQEGVSRAKRRLLMNTVEIVSRQQGDEGRPQSSTPKAASQWPELKQEHEAQVKALLEEQRRQQQELLQSLATRYQFLRSVSFPCPGKGSRLEDMATSPPPSSVYMGLGSSSQPSELTLAELSVLSDSFHISQSCSGLSVCLRPLVAAAVKGYLTRRLLRTERVAQLIRTIKDTQLFLKDFQSQTPGREYSSRQDRVLQERVTLQLRSARYELHDLFFSLCPADRMQLISWDRELARERELKQKNKEPQTGGKNSISAATRKALERKRTMLQKKAAERTKLTLGAENGWTFVPNPRRAPKKAIPLHRPR</sequence>
<dbReference type="Pfam" id="PF16025">
    <property type="entry name" value="CaM_bind"/>
    <property type="match status" value="1"/>
</dbReference>
<proteinExistence type="predicted"/>
<feature type="compositionally biased region" description="Basic and acidic residues" evidence="2">
    <location>
        <begin position="710"/>
        <end position="725"/>
    </location>
</feature>
<reference evidence="3" key="2">
    <citation type="submission" date="2025-08" db="UniProtKB">
        <authorList>
            <consortium name="Ensembl"/>
        </authorList>
    </citation>
    <scope>IDENTIFICATION</scope>
</reference>
<evidence type="ECO:0000256" key="1">
    <source>
        <dbReference type="SAM" id="Coils"/>
    </source>
</evidence>
<gene>
    <name evidence="3" type="primary">DIDO1</name>
</gene>
<dbReference type="GO" id="GO:0032053">
    <property type="term" value="P:ciliary basal body organization"/>
    <property type="evidence" value="ECO:0007669"/>
    <property type="project" value="TreeGrafter"/>
</dbReference>
<protein>
    <recommendedName>
        <fullName evidence="5">Centriolar coiled-coil protein 110</fullName>
    </recommendedName>
</protein>
<organism evidence="3 4">
    <name type="scientific">Pygocentrus nattereri</name>
    <name type="common">Red-bellied piranha</name>
    <dbReference type="NCBI Taxonomy" id="42514"/>
    <lineage>
        <taxon>Eukaryota</taxon>
        <taxon>Metazoa</taxon>
        <taxon>Chordata</taxon>
        <taxon>Craniata</taxon>
        <taxon>Vertebrata</taxon>
        <taxon>Euteleostomi</taxon>
        <taxon>Actinopterygii</taxon>
        <taxon>Neopterygii</taxon>
        <taxon>Teleostei</taxon>
        <taxon>Ostariophysi</taxon>
        <taxon>Characiformes</taxon>
        <taxon>Characoidei</taxon>
        <taxon>Pygocentrus</taxon>
    </lineage>
</organism>
<feature type="compositionally biased region" description="Low complexity" evidence="2">
    <location>
        <begin position="465"/>
        <end position="478"/>
    </location>
</feature>
<feature type="region of interest" description="Disordered" evidence="2">
    <location>
        <begin position="440"/>
        <end position="478"/>
    </location>
</feature>
<dbReference type="GO" id="GO:0005814">
    <property type="term" value="C:centriole"/>
    <property type="evidence" value="ECO:0007669"/>
    <property type="project" value="InterPro"/>
</dbReference>